<organism evidence="2 3">
    <name type="scientific">Haemaphysalis longicornis</name>
    <name type="common">Bush tick</name>
    <dbReference type="NCBI Taxonomy" id="44386"/>
    <lineage>
        <taxon>Eukaryota</taxon>
        <taxon>Metazoa</taxon>
        <taxon>Ecdysozoa</taxon>
        <taxon>Arthropoda</taxon>
        <taxon>Chelicerata</taxon>
        <taxon>Arachnida</taxon>
        <taxon>Acari</taxon>
        <taxon>Parasitiformes</taxon>
        <taxon>Ixodida</taxon>
        <taxon>Ixodoidea</taxon>
        <taxon>Ixodidae</taxon>
        <taxon>Haemaphysalinae</taxon>
        <taxon>Haemaphysalis</taxon>
    </lineage>
</organism>
<feature type="compositionally biased region" description="Basic and acidic residues" evidence="1">
    <location>
        <begin position="1"/>
        <end position="14"/>
    </location>
</feature>
<name>A0A9J6GIK4_HAELO</name>
<comment type="caution">
    <text evidence="2">The sequence shown here is derived from an EMBL/GenBank/DDBJ whole genome shotgun (WGS) entry which is preliminary data.</text>
</comment>
<dbReference type="Gene3D" id="3.30.420.10">
    <property type="entry name" value="Ribonuclease H-like superfamily/Ribonuclease H"/>
    <property type="match status" value="1"/>
</dbReference>
<proteinExistence type="predicted"/>
<evidence type="ECO:0000313" key="2">
    <source>
        <dbReference type="EMBL" id="KAH9374745.1"/>
    </source>
</evidence>
<dbReference type="AlphaFoldDB" id="A0A9J6GIK4"/>
<reference evidence="2 3" key="1">
    <citation type="journal article" date="2020" name="Cell">
        <title>Large-Scale Comparative Analyses of Tick Genomes Elucidate Their Genetic Diversity and Vector Capacities.</title>
        <authorList>
            <consortium name="Tick Genome and Microbiome Consortium (TIGMIC)"/>
            <person name="Jia N."/>
            <person name="Wang J."/>
            <person name="Shi W."/>
            <person name="Du L."/>
            <person name="Sun Y."/>
            <person name="Zhan W."/>
            <person name="Jiang J.F."/>
            <person name="Wang Q."/>
            <person name="Zhang B."/>
            <person name="Ji P."/>
            <person name="Bell-Sakyi L."/>
            <person name="Cui X.M."/>
            <person name="Yuan T.T."/>
            <person name="Jiang B.G."/>
            <person name="Yang W.F."/>
            <person name="Lam T.T."/>
            <person name="Chang Q.C."/>
            <person name="Ding S.J."/>
            <person name="Wang X.J."/>
            <person name="Zhu J.G."/>
            <person name="Ruan X.D."/>
            <person name="Zhao L."/>
            <person name="Wei J.T."/>
            <person name="Ye R.Z."/>
            <person name="Que T.C."/>
            <person name="Du C.H."/>
            <person name="Zhou Y.H."/>
            <person name="Cheng J.X."/>
            <person name="Dai P.F."/>
            <person name="Guo W.B."/>
            <person name="Han X.H."/>
            <person name="Huang E.J."/>
            <person name="Li L.F."/>
            <person name="Wei W."/>
            <person name="Gao Y.C."/>
            <person name="Liu J.Z."/>
            <person name="Shao H.Z."/>
            <person name="Wang X."/>
            <person name="Wang C.C."/>
            <person name="Yang T.C."/>
            <person name="Huo Q.B."/>
            <person name="Li W."/>
            <person name="Chen H.Y."/>
            <person name="Chen S.E."/>
            <person name="Zhou L.G."/>
            <person name="Ni X.B."/>
            <person name="Tian J.H."/>
            <person name="Sheng Y."/>
            <person name="Liu T."/>
            <person name="Pan Y.S."/>
            <person name="Xia L.Y."/>
            <person name="Li J."/>
            <person name="Zhao F."/>
            <person name="Cao W.C."/>
        </authorList>
    </citation>
    <scope>NUCLEOTIDE SEQUENCE [LARGE SCALE GENOMIC DNA]</scope>
    <source>
        <strain evidence="2">HaeL-2018</strain>
    </source>
</reference>
<dbReference type="GO" id="GO:0003676">
    <property type="term" value="F:nucleic acid binding"/>
    <property type="evidence" value="ECO:0007669"/>
    <property type="project" value="InterPro"/>
</dbReference>
<accession>A0A9J6GIK4</accession>
<dbReference type="EMBL" id="JABSTR010000007">
    <property type="protein sequence ID" value="KAH9374745.1"/>
    <property type="molecule type" value="Genomic_DNA"/>
</dbReference>
<dbReference type="InterPro" id="IPR036397">
    <property type="entry name" value="RNaseH_sf"/>
</dbReference>
<dbReference type="Proteomes" id="UP000821853">
    <property type="component" value="Chromosome 5"/>
</dbReference>
<sequence>MSRVPKEDRRRIVESSKGYSQRQIREHVSRPLHTVHRIFQAYRYEGRIRDAPRGHPAWGSALAPIHTARSLQAHLQQTGIEQLARVPKGADINIIENVRGRMKVALNRIPIPSATADELWAAVLSKWQRLASDTSLVTALYESLWSRTSAVVEVNGEMTH</sequence>
<protein>
    <submittedName>
        <fullName evidence="2">Uncharacterized protein</fullName>
    </submittedName>
</protein>
<dbReference type="OrthoDB" id="6507355at2759"/>
<keyword evidence="3" id="KW-1185">Reference proteome</keyword>
<evidence type="ECO:0000313" key="3">
    <source>
        <dbReference type="Proteomes" id="UP000821853"/>
    </source>
</evidence>
<feature type="region of interest" description="Disordered" evidence="1">
    <location>
        <begin position="1"/>
        <end position="20"/>
    </location>
</feature>
<gene>
    <name evidence="2" type="ORF">HPB48_012913</name>
</gene>
<evidence type="ECO:0000256" key="1">
    <source>
        <dbReference type="SAM" id="MobiDB-lite"/>
    </source>
</evidence>
<dbReference type="VEuPathDB" id="VectorBase:HLOH_040056"/>